<feature type="transmembrane region" description="Helical" evidence="1">
    <location>
        <begin position="154"/>
        <end position="171"/>
    </location>
</feature>
<gene>
    <name evidence="2" type="ORF">HNQ34_000324</name>
</gene>
<reference evidence="2 3" key="1">
    <citation type="submission" date="2020-08" db="EMBL/GenBank/DDBJ databases">
        <title>Genomic Encyclopedia of Type Strains, Phase IV (KMG-IV): sequencing the most valuable type-strain genomes for metagenomic binning, comparative biology and taxonomic classification.</title>
        <authorList>
            <person name="Goeker M."/>
        </authorList>
    </citation>
    <scope>NUCLEOTIDE SEQUENCE [LARGE SCALE GENOMIC DNA]</scope>
    <source>
        <strain evidence="2 3">DSM 16325</strain>
    </source>
</reference>
<keyword evidence="3" id="KW-1185">Reference proteome</keyword>
<feature type="transmembrane region" description="Helical" evidence="1">
    <location>
        <begin position="117"/>
        <end position="134"/>
    </location>
</feature>
<dbReference type="RefSeq" id="WP_183251002.1">
    <property type="nucleotide sequence ID" value="NZ_JACHEP010000001.1"/>
</dbReference>
<protein>
    <submittedName>
        <fullName evidence="2">Uncharacterized protein</fullName>
    </submittedName>
</protein>
<comment type="caution">
    <text evidence="2">The sequence shown here is derived from an EMBL/GenBank/DDBJ whole genome shotgun (WGS) entry which is preliminary data.</text>
</comment>
<dbReference type="Proteomes" id="UP000520011">
    <property type="component" value="Unassembled WGS sequence"/>
</dbReference>
<keyword evidence="1" id="KW-0812">Transmembrane</keyword>
<feature type="transmembrane region" description="Helical" evidence="1">
    <location>
        <begin position="84"/>
        <end position="105"/>
    </location>
</feature>
<evidence type="ECO:0000313" key="3">
    <source>
        <dbReference type="Proteomes" id="UP000520011"/>
    </source>
</evidence>
<dbReference type="AlphaFoldDB" id="A0A7W8MTB3"/>
<sequence>MLLIISTFIVLLYIVYYVRKIYPNKHNLSGMVGKGIAMALAMVSSLTIGFLLAVPLQGRLAVSTVLAITLSCFIAYLIGKPFGLLAIIEALAAGLMGGMMGAMLVEMLQNYITLMMAYMDVIYVLSFSFAIMIINREATKRDSELPSVNRPHSFLLAIAVPLIIVGIVTFLDSDTEDNNISGYNHHHMMKE</sequence>
<proteinExistence type="predicted"/>
<keyword evidence="1" id="KW-0472">Membrane</keyword>
<feature type="transmembrane region" description="Helical" evidence="1">
    <location>
        <begin position="36"/>
        <end position="53"/>
    </location>
</feature>
<organism evidence="2 3">
    <name type="scientific">Anoxybacteroides tepidamans</name>
    <dbReference type="NCBI Taxonomy" id="265948"/>
    <lineage>
        <taxon>Bacteria</taxon>
        <taxon>Bacillati</taxon>
        <taxon>Bacillota</taxon>
        <taxon>Bacilli</taxon>
        <taxon>Bacillales</taxon>
        <taxon>Anoxybacillaceae</taxon>
        <taxon>Anoxybacteroides</taxon>
    </lineage>
</organism>
<feature type="transmembrane region" description="Helical" evidence="1">
    <location>
        <begin position="60"/>
        <end position="78"/>
    </location>
</feature>
<evidence type="ECO:0000256" key="1">
    <source>
        <dbReference type="SAM" id="Phobius"/>
    </source>
</evidence>
<dbReference type="EMBL" id="JACHEP010000001">
    <property type="protein sequence ID" value="MBB5323247.1"/>
    <property type="molecule type" value="Genomic_DNA"/>
</dbReference>
<keyword evidence="1" id="KW-1133">Transmembrane helix</keyword>
<name>A0A7W8MTB3_9BACL</name>
<evidence type="ECO:0000313" key="2">
    <source>
        <dbReference type="EMBL" id="MBB5323247.1"/>
    </source>
</evidence>
<accession>A0A7W8MTB3</accession>